<keyword evidence="2" id="KW-1185">Reference proteome</keyword>
<dbReference type="InterPro" id="IPR017850">
    <property type="entry name" value="Alkaline_phosphatase_core_sf"/>
</dbReference>
<dbReference type="GO" id="GO:0016787">
    <property type="term" value="F:hydrolase activity"/>
    <property type="evidence" value="ECO:0007669"/>
    <property type="project" value="UniProtKB-ARBA"/>
</dbReference>
<dbReference type="SUPFAM" id="SSF53649">
    <property type="entry name" value="Alkaline phosphatase-like"/>
    <property type="match status" value="1"/>
</dbReference>
<dbReference type="EMBL" id="JACRSO010000004">
    <property type="protein sequence ID" value="MBC8529825.1"/>
    <property type="molecule type" value="Genomic_DNA"/>
</dbReference>
<organism evidence="1 2">
    <name type="scientific">Luoshenia tenuis</name>
    <dbReference type="NCBI Taxonomy" id="2763654"/>
    <lineage>
        <taxon>Bacteria</taxon>
        <taxon>Bacillati</taxon>
        <taxon>Bacillota</taxon>
        <taxon>Clostridia</taxon>
        <taxon>Christensenellales</taxon>
        <taxon>Christensenellaceae</taxon>
        <taxon>Luoshenia</taxon>
    </lineage>
</organism>
<comment type="caution">
    <text evidence="1">The sequence shown here is derived from an EMBL/GenBank/DDBJ whole genome shotgun (WGS) entry which is preliminary data.</text>
</comment>
<evidence type="ECO:0000313" key="2">
    <source>
        <dbReference type="Proteomes" id="UP000654279"/>
    </source>
</evidence>
<accession>A0A926CZX4</accession>
<dbReference type="CDD" id="cd16018">
    <property type="entry name" value="Enpp"/>
    <property type="match status" value="1"/>
</dbReference>
<dbReference type="AlphaFoldDB" id="A0A926CZX4"/>
<dbReference type="Proteomes" id="UP000654279">
    <property type="component" value="Unassembled WGS sequence"/>
</dbReference>
<dbReference type="Pfam" id="PF01663">
    <property type="entry name" value="Phosphodiest"/>
    <property type="match status" value="1"/>
</dbReference>
<dbReference type="InterPro" id="IPR002591">
    <property type="entry name" value="Phosphodiest/P_Trfase"/>
</dbReference>
<sequence length="431" mass="47547">MNKHLIVMSVDAMVFEDLETLRTLPNFKRLIEGGSRVDKVRTIYPTLTHPIHVAIMTGCYAGKTGIPNNDRFIPGDLNSPWYNRLDEVQVPTLFHAAKAAGLTTAACRWPVTACGEDVIDYIVPEVMDLDLDENDLEGTYRKLGSGPIMEEIVKPNLWRLKGNAHPQSENFSIACAADIIRRYKPNLLMTHPCMVDSTRHATGLFNGHVTQALALTDGWLGQLMDAVRAAGIEDSTDFVVLSDHGHLEITRAVCPNVFLADQGLIRTDAAGNLTDWDAYIKSCALSAQVYLKDPSDAALYDRVYALLERMADEGIYGFSQVLTAQQADARYHLSGDFSFVLETDGFTSFSDDWRRPAVRPLDTSDYRYGHSTHGHMPEKGPQPPLLCMGPSFRQGVVLETVPIVDEGATFAKVLGLTLPQADGKPIDALLK</sequence>
<dbReference type="PANTHER" id="PTHR10151:SF120">
    <property type="entry name" value="BIS(5'-ADENOSYL)-TRIPHOSPHATASE"/>
    <property type="match status" value="1"/>
</dbReference>
<evidence type="ECO:0000313" key="1">
    <source>
        <dbReference type="EMBL" id="MBC8529825.1"/>
    </source>
</evidence>
<proteinExistence type="predicted"/>
<name>A0A926CZX4_9FIRM</name>
<protein>
    <submittedName>
        <fullName evidence="1">Alkaline phosphatase family protein</fullName>
    </submittedName>
</protein>
<reference evidence="1" key="1">
    <citation type="submission" date="2020-08" db="EMBL/GenBank/DDBJ databases">
        <title>Genome public.</title>
        <authorList>
            <person name="Liu C."/>
            <person name="Sun Q."/>
        </authorList>
    </citation>
    <scope>NUCLEOTIDE SEQUENCE</scope>
    <source>
        <strain evidence="1">NSJ-44</strain>
    </source>
</reference>
<dbReference type="RefSeq" id="WP_249285635.1">
    <property type="nucleotide sequence ID" value="NZ_JACRSO010000004.1"/>
</dbReference>
<gene>
    <name evidence="1" type="ORF">H8699_10340</name>
</gene>
<dbReference type="PANTHER" id="PTHR10151">
    <property type="entry name" value="ECTONUCLEOTIDE PYROPHOSPHATASE/PHOSPHODIESTERASE"/>
    <property type="match status" value="1"/>
</dbReference>
<dbReference type="Gene3D" id="3.40.720.10">
    <property type="entry name" value="Alkaline Phosphatase, subunit A"/>
    <property type="match status" value="1"/>
</dbReference>